<dbReference type="PANTHER" id="PTHR31422">
    <property type="entry name" value="BNAANNG28530D PROTEIN"/>
    <property type="match status" value="1"/>
</dbReference>
<dbReference type="Pfam" id="PF04576">
    <property type="entry name" value="Zein-binding"/>
    <property type="match status" value="1"/>
</dbReference>
<dbReference type="GO" id="GO:0080115">
    <property type="term" value="F:myosin XI tail binding"/>
    <property type="evidence" value="ECO:0007669"/>
    <property type="project" value="UniProtKB-ARBA"/>
</dbReference>
<keyword evidence="2 5" id="KW-0812">Transmembrane</keyword>
<proteinExistence type="predicted"/>
<comment type="subcellular location">
    <subcellularLocation>
        <location evidence="1">Membrane</location>
    </subcellularLocation>
</comment>
<evidence type="ECO:0000256" key="5">
    <source>
        <dbReference type="SAM" id="Phobius"/>
    </source>
</evidence>
<gene>
    <name evidence="7" type="ORF">LLUT_LOCUS10544</name>
</gene>
<keyword evidence="8" id="KW-1185">Reference proteome</keyword>
<dbReference type="InterPro" id="IPR007656">
    <property type="entry name" value="GTD-bd"/>
</dbReference>
<evidence type="ECO:0000256" key="4">
    <source>
        <dbReference type="ARBA" id="ARBA00023136"/>
    </source>
</evidence>
<evidence type="ECO:0000259" key="6">
    <source>
        <dbReference type="PROSITE" id="PS51775"/>
    </source>
</evidence>
<feature type="transmembrane region" description="Helical" evidence="5">
    <location>
        <begin position="7"/>
        <end position="27"/>
    </location>
</feature>
<evidence type="ECO:0000313" key="8">
    <source>
        <dbReference type="Proteomes" id="UP001497480"/>
    </source>
</evidence>
<keyword evidence="4 5" id="KW-0472">Membrane</keyword>
<dbReference type="GO" id="GO:0016020">
    <property type="term" value="C:membrane"/>
    <property type="evidence" value="ECO:0007669"/>
    <property type="project" value="UniProtKB-SubCell"/>
</dbReference>
<dbReference type="Proteomes" id="UP001497480">
    <property type="component" value="Unassembled WGS sequence"/>
</dbReference>
<dbReference type="PROSITE" id="PS51775">
    <property type="entry name" value="GTD_BINDING"/>
    <property type="match status" value="1"/>
</dbReference>
<accession>A0AAV1WJG9</accession>
<evidence type="ECO:0000256" key="2">
    <source>
        <dbReference type="ARBA" id="ARBA00022692"/>
    </source>
</evidence>
<protein>
    <recommendedName>
        <fullName evidence="6">GTD-binding domain-containing protein</fullName>
    </recommendedName>
</protein>
<feature type="domain" description="GTD-binding" evidence="6">
    <location>
        <begin position="142"/>
        <end position="240"/>
    </location>
</feature>
<feature type="transmembrane region" description="Helical" evidence="5">
    <location>
        <begin position="47"/>
        <end position="70"/>
    </location>
</feature>
<keyword evidence="3 5" id="KW-1133">Transmembrane helix</keyword>
<dbReference type="AlphaFoldDB" id="A0AAV1WJG9"/>
<evidence type="ECO:0000256" key="3">
    <source>
        <dbReference type="ARBA" id="ARBA00022989"/>
    </source>
</evidence>
<dbReference type="EMBL" id="CAXHTB010000007">
    <property type="protein sequence ID" value="CAL0309484.1"/>
    <property type="molecule type" value="Genomic_DNA"/>
</dbReference>
<evidence type="ECO:0000256" key="1">
    <source>
        <dbReference type="ARBA" id="ARBA00004370"/>
    </source>
</evidence>
<evidence type="ECO:0000313" key="7">
    <source>
        <dbReference type="EMBL" id="CAL0309484.1"/>
    </source>
</evidence>
<dbReference type="PANTHER" id="PTHR31422:SF27">
    <property type="entry name" value="DUF593-CONTAINING PROTEIN 1"/>
    <property type="match status" value="1"/>
</dbReference>
<sequence length="290" mass="33343">MQTLGRFCLLFVFSLYQKFLHFCLTFMDFASTFKFLTHASEVGCGFVLLGGYSPILFNILGLLLIFLYSFKILRSRWSTRELLQFLSGFGTGTPRFRFGSKVETLGDEGLKSVSGVKKRGCGSLDDGVEEKEKDENIEDEMFDVMTLRKLVKIERQRYHAACAEIDKERMAASSAAEETMAMILRLQSEKSSIEIQGNQFRRMVEQKQEYDHEVIEELRWAIMQHESRKSLLEHQLGIYREKLREYMTDEEIDQLEGVDASKGLLNSSIEQDTVDPSLEIDLQTALFTSV</sequence>
<organism evidence="7 8">
    <name type="scientific">Lupinus luteus</name>
    <name type="common">European yellow lupine</name>
    <dbReference type="NCBI Taxonomy" id="3873"/>
    <lineage>
        <taxon>Eukaryota</taxon>
        <taxon>Viridiplantae</taxon>
        <taxon>Streptophyta</taxon>
        <taxon>Embryophyta</taxon>
        <taxon>Tracheophyta</taxon>
        <taxon>Spermatophyta</taxon>
        <taxon>Magnoliopsida</taxon>
        <taxon>eudicotyledons</taxon>
        <taxon>Gunneridae</taxon>
        <taxon>Pentapetalae</taxon>
        <taxon>rosids</taxon>
        <taxon>fabids</taxon>
        <taxon>Fabales</taxon>
        <taxon>Fabaceae</taxon>
        <taxon>Papilionoideae</taxon>
        <taxon>50 kb inversion clade</taxon>
        <taxon>genistoids sensu lato</taxon>
        <taxon>core genistoids</taxon>
        <taxon>Genisteae</taxon>
        <taxon>Lupinus</taxon>
    </lineage>
</organism>
<comment type="caution">
    <text evidence="7">The sequence shown here is derived from an EMBL/GenBank/DDBJ whole genome shotgun (WGS) entry which is preliminary data.</text>
</comment>
<reference evidence="7 8" key="1">
    <citation type="submission" date="2024-03" db="EMBL/GenBank/DDBJ databases">
        <authorList>
            <person name="Martinez-Hernandez J."/>
        </authorList>
    </citation>
    <scope>NUCLEOTIDE SEQUENCE [LARGE SCALE GENOMIC DNA]</scope>
</reference>
<name>A0AAV1WJG9_LUPLU</name>